<dbReference type="Pfam" id="PF05494">
    <property type="entry name" value="MlaC"/>
    <property type="match status" value="1"/>
</dbReference>
<feature type="chain" id="PRO_5013296040" evidence="1">
    <location>
        <begin position="28"/>
        <end position="210"/>
    </location>
</feature>
<dbReference type="InterPro" id="IPR008869">
    <property type="entry name" value="MlaC/ttg2D"/>
</dbReference>
<dbReference type="STRING" id="435.A0U92_09910"/>
<proteinExistence type="predicted"/>
<dbReference type="EMBL" id="CP014692">
    <property type="protein sequence ID" value="AQS85040.1"/>
    <property type="molecule type" value="Genomic_DNA"/>
</dbReference>
<evidence type="ECO:0000313" key="2">
    <source>
        <dbReference type="EMBL" id="AQS85040.1"/>
    </source>
</evidence>
<protein>
    <submittedName>
        <fullName evidence="2">Toluene transporter</fullName>
    </submittedName>
</protein>
<dbReference type="eggNOG" id="COG2854">
    <property type="taxonomic scope" value="Bacteria"/>
</dbReference>
<dbReference type="Gene3D" id="3.10.450.710">
    <property type="entry name" value="Tgt2/MlaC"/>
    <property type="match status" value="1"/>
</dbReference>
<organism evidence="2 3">
    <name type="scientific">Acetobacter aceti</name>
    <dbReference type="NCBI Taxonomy" id="435"/>
    <lineage>
        <taxon>Bacteria</taxon>
        <taxon>Pseudomonadati</taxon>
        <taxon>Pseudomonadota</taxon>
        <taxon>Alphaproteobacteria</taxon>
        <taxon>Acetobacterales</taxon>
        <taxon>Acetobacteraceae</taxon>
        <taxon>Acetobacter</taxon>
        <taxon>Acetobacter subgen. Acetobacter</taxon>
    </lineage>
</organism>
<reference evidence="2 3" key="1">
    <citation type="submission" date="2016-03" db="EMBL/GenBank/DDBJ databases">
        <title>Acetic acid bacteria sequencing.</title>
        <authorList>
            <person name="Brandt J."/>
            <person name="Jakob F."/>
            <person name="Vogel R.F."/>
        </authorList>
    </citation>
    <scope>NUCLEOTIDE SEQUENCE [LARGE SCALE GENOMIC DNA]</scope>
    <source>
        <strain evidence="2 3">TMW2.1153</strain>
    </source>
</reference>
<dbReference type="InterPro" id="IPR042245">
    <property type="entry name" value="Tgt2/MlaC_sf"/>
</dbReference>
<sequence length="210" mass="22405">MTRLRFPALSALALGASLSVQSFSAHAQNAAAVTAPVQALNQALDAIQQPNSGSFAARTAKLGPVVDQSYDLESVLRSSVGASRYAQLSADDKQKLMVAFREYTVARYLSSFKPGSGAKFNLSPEISALPIASEQKVTTHIGSDENPQGTEIDYVMRQENGSWKIVDVLLEGHISQTVAQRSDFGSTLASSDVNGLIAVLNKKVKTFAED</sequence>
<keyword evidence="1" id="KW-0732">Signal</keyword>
<evidence type="ECO:0000313" key="3">
    <source>
        <dbReference type="Proteomes" id="UP000188937"/>
    </source>
</evidence>
<accession>A0A1U9KGX7</accession>
<dbReference type="AlphaFoldDB" id="A0A1U9KGX7"/>
<keyword evidence="3" id="KW-1185">Reference proteome</keyword>
<dbReference type="KEGG" id="aace:A0U92_09910"/>
<feature type="signal peptide" evidence="1">
    <location>
        <begin position="1"/>
        <end position="27"/>
    </location>
</feature>
<dbReference type="Proteomes" id="UP000188937">
    <property type="component" value="Chromosome"/>
</dbReference>
<evidence type="ECO:0000256" key="1">
    <source>
        <dbReference type="SAM" id="SignalP"/>
    </source>
</evidence>
<gene>
    <name evidence="2" type="ORF">A0U92_09910</name>
</gene>
<dbReference type="RefSeq" id="WP_077813084.1">
    <property type="nucleotide sequence ID" value="NZ_CP014692.1"/>
</dbReference>
<dbReference type="OrthoDB" id="7358716at2"/>
<name>A0A1U9KGX7_ACEAC</name>